<dbReference type="EMBL" id="VSSQ01067775">
    <property type="protein sequence ID" value="MPN20106.1"/>
    <property type="molecule type" value="Genomic_DNA"/>
</dbReference>
<dbReference type="AlphaFoldDB" id="A0A645G1R8"/>
<dbReference type="CDD" id="cd10917">
    <property type="entry name" value="CE4_NodB_like_6s_7s"/>
    <property type="match status" value="1"/>
</dbReference>
<dbReference type="SUPFAM" id="SSF88713">
    <property type="entry name" value="Glycoside hydrolase/deacetylase"/>
    <property type="match status" value="1"/>
</dbReference>
<name>A0A645G1R8_9ZZZZ</name>
<dbReference type="Pfam" id="PF01522">
    <property type="entry name" value="Polysacc_deac_1"/>
    <property type="match status" value="1"/>
</dbReference>
<dbReference type="GO" id="GO:0005975">
    <property type="term" value="P:carbohydrate metabolic process"/>
    <property type="evidence" value="ECO:0007669"/>
    <property type="project" value="InterPro"/>
</dbReference>
<accession>A0A645G1R8</accession>
<dbReference type="InterPro" id="IPR011330">
    <property type="entry name" value="Glyco_hydro/deAcase_b/a-brl"/>
</dbReference>
<dbReference type="GO" id="GO:0016810">
    <property type="term" value="F:hydrolase activity, acting on carbon-nitrogen (but not peptide) bonds"/>
    <property type="evidence" value="ECO:0007669"/>
    <property type="project" value="InterPro"/>
</dbReference>
<sequence>MDGTAGLTYYFAAMETEGKDYAKSDNQETNVEKDAYGAIVRINPDKKKIYLVFSADSMFQGGETILKTLDANKIKGSFFFTGNFLRLESMKGIISKIVKRGHFVGGHSDGHLLYAEWGAKRQTLVTPDSLTADLRRNYQELSKFGIKPSDALWYLPPYEHYNVESVETASRTGLRTINYTPGTATPADYTTPDMKSYKSSKELIDKLFNFEKEKGMNGAIILIHPGVQDTRIDKLYDQLGVIIKRLKRLGYSFERLK</sequence>
<gene>
    <name evidence="2" type="ORF">SDC9_167483</name>
</gene>
<dbReference type="InterPro" id="IPR002509">
    <property type="entry name" value="NODB_dom"/>
</dbReference>
<dbReference type="PROSITE" id="PS51677">
    <property type="entry name" value="NODB"/>
    <property type="match status" value="1"/>
</dbReference>
<proteinExistence type="predicted"/>
<protein>
    <recommendedName>
        <fullName evidence="1">NodB homology domain-containing protein</fullName>
    </recommendedName>
</protein>
<dbReference type="Gene3D" id="3.20.20.370">
    <property type="entry name" value="Glycoside hydrolase/deacetylase"/>
    <property type="match status" value="1"/>
</dbReference>
<reference evidence="2" key="1">
    <citation type="submission" date="2019-08" db="EMBL/GenBank/DDBJ databases">
        <authorList>
            <person name="Kucharzyk K."/>
            <person name="Murdoch R.W."/>
            <person name="Higgins S."/>
            <person name="Loffler F."/>
        </authorList>
    </citation>
    <scope>NUCLEOTIDE SEQUENCE</scope>
</reference>
<organism evidence="2">
    <name type="scientific">bioreactor metagenome</name>
    <dbReference type="NCBI Taxonomy" id="1076179"/>
    <lineage>
        <taxon>unclassified sequences</taxon>
        <taxon>metagenomes</taxon>
        <taxon>ecological metagenomes</taxon>
    </lineage>
</organism>
<evidence type="ECO:0000313" key="2">
    <source>
        <dbReference type="EMBL" id="MPN20106.1"/>
    </source>
</evidence>
<dbReference type="PANTHER" id="PTHR10587">
    <property type="entry name" value="GLYCOSYL TRANSFERASE-RELATED"/>
    <property type="match status" value="1"/>
</dbReference>
<evidence type="ECO:0000259" key="1">
    <source>
        <dbReference type="PROSITE" id="PS51677"/>
    </source>
</evidence>
<dbReference type="InterPro" id="IPR050248">
    <property type="entry name" value="Polysacc_deacetylase_ArnD"/>
</dbReference>
<feature type="domain" description="NodB homology" evidence="1">
    <location>
        <begin position="47"/>
        <end position="254"/>
    </location>
</feature>
<comment type="caution">
    <text evidence="2">The sequence shown here is derived from an EMBL/GenBank/DDBJ whole genome shotgun (WGS) entry which is preliminary data.</text>
</comment>